<feature type="domain" description="AB hydrolase-1" evidence="2">
    <location>
        <begin position="350"/>
        <end position="602"/>
    </location>
</feature>
<dbReference type="Proteomes" id="UP001183414">
    <property type="component" value="Unassembled WGS sequence"/>
</dbReference>
<dbReference type="InterPro" id="IPR000073">
    <property type="entry name" value="AB_hydrolase_1"/>
</dbReference>
<sequence length="634" mass="68542">MRFPRQLASAVFAPAPLSRSRALAVSERLAAATTLTSSLEYLTQHRERGPGGFNDWEVVKDGQAGSAPLTRRLLDLVSGERTTTALHVARAAVSAGMMLPGGARRRGLGNLFLGASTALLYPRHRYGTDGSDQVSTLVQAATGVARLSGSTAVQDAALWYMALQSNLSYVVSGWVKLLGESWRDASALPGVMRTRTYGCEPAFRLAQKHPVPARYLTHGVLALECLFPVAYLFGGRLTRPVLAGAGAFHLTNGFAMGLGRFVTSFTAMHPAVAYTATPKTHPAVAGRDDRMLKVVGGALALAAAGAGATAVQRRLRVREGWPTSAHVTTRAGNRLQYEIMSHGAADKPFVLFCAGLGTTSEQWGWITESLARETDYGVLTYARAGYAGSDYRSADPYRLTESVDDLVDLVRGAVPEGRTVLLVGHSLGGELCRRAAVRLGDRTHGVVYLDSAHPMELNRSAQQSKSARLLPESLHLMDWSLRIGLGALISRPDWLRELPQNYQSRAFAQYADARAWKAARREWAAVEEDFRAQDGDLDAIDAHALVISAQRTTDRDPEQLLMHNELGRAHEGPGNRVESLVVEDADHGALLMSSRHGLRVAARIVDFLDATTGGRKPSASGRDRVQKTVKGRKP</sequence>
<dbReference type="InterPro" id="IPR029058">
    <property type="entry name" value="AB_hydrolase_fold"/>
</dbReference>
<dbReference type="Pfam" id="PF12697">
    <property type="entry name" value="Abhydrolase_6"/>
    <property type="match status" value="1"/>
</dbReference>
<gene>
    <name evidence="3" type="ORF">RM572_28065</name>
</gene>
<dbReference type="Gene3D" id="3.40.50.1820">
    <property type="entry name" value="alpha/beta hydrolase"/>
    <property type="match status" value="1"/>
</dbReference>
<dbReference type="PANTHER" id="PTHR43798:SF33">
    <property type="entry name" value="HYDROLASE, PUTATIVE (AFU_ORTHOLOGUE AFUA_2G14860)-RELATED"/>
    <property type="match status" value="1"/>
</dbReference>
<accession>A0ABU2P048</accession>
<evidence type="ECO:0000313" key="3">
    <source>
        <dbReference type="EMBL" id="MDT0382614.1"/>
    </source>
</evidence>
<evidence type="ECO:0000256" key="1">
    <source>
        <dbReference type="SAM" id="MobiDB-lite"/>
    </source>
</evidence>
<dbReference type="GO" id="GO:0016787">
    <property type="term" value="F:hydrolase activity"/>
    <property type="evidence" value="ECO:0007669"/>
    <property type="project" value="UniProtKB-KW"/>
</dbReference>
<name>A0ABU2P048_9ACTN</name>
<protein>
    <submittedName>
        <fullName evidence="3">Alpha/beta fold hydrolase</fullName>
    </submittedName>
</protein>
<dbReference type="SUPFAM" id="SSF53474">
    <property type="entry name" value="alpha/beta-Hydrolases"/>
    <property type="match status" value="1"/>
</dbReference>
<keyword evidence="4" id="KW-1185">Reference proteome</keyword>
<reference evidence="4" key="1">
    <citation type="submission" date="2023-07" db="EMBL/GenBank/DDBJ databases">
        <title>30 novel species of actinomycetes from the DSMZ collection.</title>
        <authorList>
            <person name="Nouioui I."/>
        </authorList>
    </citation>
    <scope>NUCLEOTIDE SEQUENCE [LARGE SCALE GENOMIC DNA]</scope>
    <source>
        <strain evidence="4">DSM 42041</strain>
    </source>
</reference>
<keyword evidence="3" id="KW-0378">Hydrolase</keyword>
<comment type="caution">
    <text evidence="3">The sequence shown here is derived from an EMBL/GenBank/DDBJ whole genome shotgun (WGS) entry which is preliminary data.</text>
</comment>
<evidence type="ECO:0000259" key="2">
    <source>
        <dbReference type="Pfam" id="PF12697"/>
    </source>
</evidence>
<proteinExistence type="predicted"/>
<organism evidence="3 4">
    <name type="scientific">Streptomyces hazeniae</name>
    <dbReference type="NCBI Taxonomy" id="3075538"/>
    <lineage>
        <taxon>Bacteria</taxon>
        <taxon>Bacillati</taxon>
        <taxon>Actinomycetota</taxon>
        <taxon>Actinomycetes</taxon>
        <taxon>Kitasatosporales</taxon>
        <taxon>Streptomycetaceae</taxon>
        <taxon>Streptomyces</taxon>
    </lineage>
</organism>
<dbReference type="PANTHER" id="PTHR43798">
    <property type="entry name" value="MONOACYLGLYCEROL LIPASE"/>
    <property type="match status" value="1"/>
</dbReference>
<dbReference type="EMBL" id="JAVREQ010000045">
    <property type="protein sequence ID" value="MDT0382614.1"/>
    <property type="molecule type" value="Genomic_DNA"/>
</dbReference>
<evidence type="ECO:0000313" key="4">
    <source>
        <dbReference type="Proteomes" id="UP001183414"/>
    </source>
</evidence>
<dbReference type="InterPro" id="IPR050266">
    <property type="entry name" value="AB_hydrolase_sf"/>
</dbReference>
<feature type="region of interest" description="Disordered" evidence="1">
    <location>
        <begin position="611"/>
        <end position="634"/>
    </location>
</feature>
<dbReference type="RefSeq" id="WP_311676188.1">
    <property type="nucleotide sequence ID" value="NZ_JAVREQ010000045.1"/>
</dbReference>